<organism evidence="1">
    <name type="scientific">mine drainage metagenome</name>
    <dbReference type="NCBI Taxonomy" id="410659"/>
    <lineage>
        <taxon>unclassified sequences</taxon>
        <taxon>metagenomes</taxon>
        <taxon>ecological metagenomes</taxon>
    </lineage>
</organism>
<dbReference type="AlphaFoldDB" id="A0A1J5PXC5"/>
<accession>A0A1J5PXC5</accession>
<proteinExistence type="predicted"/>
<gene>
    <name evidence="1" type="ORF">GALL_427760</name>
</gene>
<sequence length="59" mass="6420">MGKLIAAGLCAKAADGRIRLSADLRNHPRSDGYLDQTIIETRRLAENLTLAGMDLERPA</sequence>
<reference evidence="1" key="1">
    <citation type="submission" date="2016-10" db="EMBL/GenBank/DDBJ databases">
        <title>Sequence of Gallionella enrichment culture.</title>
        <authorList>
            <person name="Poehlein A."/>
            <person name="Muehling M."/>
            <person name="Daniel R."/>
        </authorList>
    </citation>
    <scope>NUCLEOTIDE SEQUENCE</scope>
</reference>
<evidence type="ECO:0000313" key="1">
    <source>
        <dbReference type="EMBL" id="OIQ75552.1"/>
    </source>
</evidence>
<comment type="caution">
    <text evidence="1">The sequence shown here is derived from an EMBL/GenBank/DDBJ whole genome shotgun (WGS) entry which is preliminary data.</text>
</comment>
<name>A0A1J5PXC5_9ZZZZ</name>
<dbReference type="EMBL" id="MLJW01002131">
    <property type="protein sequence ID" value="OIQ75552.1"/>
    <property type="molecule type" value="Genomic_DNA"/>
</dbReference>
<protein>
    <submittedName>
        <fullName evidence="1">Uncharacterized protein</fullName>
    </submittedName>
</protein>